<name>A0A255Z7U2_9PROT</name>
<organism evidence="1 2">
    <name type="scientific">Niveispirillum lacus</name>
    <dbReference type="NCBI Taxonomy" id="1981099"/>
    <lineage>
        <taxon>Bacteria</taxon>
        <taxon>Pseudomonadati</taxon>
        <taxon>Pseudomonadota</taxon>
        <taxon>Alphaproteobacteria</taxon>
        <taxon>Rhodospirillales</taxon>
        <taxon>Azospirillaceae</taxon>
        <taxon>Niveispirillum</taxon>
    </lineage>
</organism>
<gene>
    <name evidence="1" type="ORF">CHU95_01220</name>
</gene>
<evidence type="ECO:0000313" key="1">
    <source>
        <dbReference type="EMBL" id="OYQ37509.1"/>
    </source>
</evidence>
<reference evidence="1 2" key="1">
    <citation type="submission" date="2017-07" db="EMBL/GenBank/DDBJ databases">
        <title>Niveispirillum cyanobacteriorum sp. nov., isolated from cyanobacterial aggregates in a eutrophic lake.</title>
        <authorList>
            <person name="Cai H."/>
        </authorList>
    </citation>
    <scope>NUCLEOTIDE SEQUENCE [LARGE SCALE GENOMIC DNA]</scope>
    <source>
        <strain evidence="2">TH1-14</strain>
    </source>
</reference>
<keyword evidence="2" id="KW-1185">Reference proteome</keyword>
<proteinExistence type="predicted"/>
<comment type="caution">
    <text evidence="1">The sequence shown here is derived from an EMBL/GenBank/DDBJ whole genome shotgun (WGS) entry which is preliminary data.</text>
</comment>
<evidence type="ECO:0000313" key="2">
    <source>
        <dbReference type="Proteomes" id="UP000216998"/>
    </source>
</evidence>
<sequence length="129" mass="14149">MSLPQTVAASRGAAVPLTDQEEIEGQRKEGYGSPKLRMPYASGEFNFTAFFYFRDEKLAEVSLKLASGDPNSLVGALRGKYGKEFHLNESGFLKIHTWRHEGDQVSLTIIGSSASVAYHPLLNDSNKGL</sequence>
<protein>
    <submittedName>
        <fullName evidence="1">Uncharacterized protein</fullName>
    </submittedName>
</protein>
<accession>A0A255Z7U2</accession>
<dbReference type="AlphaFoldDB" id="A0A255Z7U2"/>
<dbReference type="EMBL" id="NOXU01000014">
    <property type="protein sequence ID" value="OYQ37509.1"/>
    <property type="molecule type" value="Genomic_DNA"/>
</dbReference>
<dbReference type="Proteomes" id="UP000216998">
    <property type="component" value="Unassembled WGS sequence"/>
</dbReference>